<evidence type="ECO:0000256" key="1">
    <source>
        <dbReference type="SAM" id="Phobius"/>
    </source>
</evidence>
<organism evidence="2 3">
    <name type="scientific">Tulasnella calospora MUT 4182</name>
    <dbReference type="NCBI Taxonomy" id="1051891"/>
    <lineage>
        <taxon>Eukaryota</taxon>
        <taxon>Fungi</taxon>
        <taxon>Dikarya</taxon>
        <taxon>Basidiomycota</taxon>
        <taxon>Agaricomycotina</taxon>
        <taxon>Agaricomycetes</taxon>
        <taxon>Cantharellales</taxon>
        <taxon>Tulasnellaceae</taxon>
        <taxon>Tulasnella</taxon>
    </lineage>
</organism>
<feature type="transmembrane region" description="Helical" evidence="1">
    <location>
        <begin position="12"/>
        <end position="27"/>
    </location>
</feature>
<keyword evidence="1" id="KW-0472">Membrane</keyword>
<keyword evidence="3" id="KW-1185">Reference proteome</keyword>
<accession>A0A0C3ME35</accession>
<reference evidence="3" key="2">
    <citation type="submission" date="2015-01" db="EMBL/GenBank/DDBJ databases">
        <title>Evolutionary Origins and Diversification of the Mycorrhizal Mutualists.</title>
        <authorList>
            <consortium name="DOE Joint Genome Institute"/>
            <consortium name="Mycorrhizal Genomics Consortium"/>
            <person name="Kohler A."/>
            <person name="Kuo A."/>
            <person name="Nagy L.G."/>
            <person name="Floudas D."/>
            <person name="Copeland A."/>
            <person name="Barry K.W."/>
            <person name="Cichocki N."/>
            <person name="Veneault-Fourrey C."/>
            <person name="LaButti K."/>
            <person name="Lindquist E.A."/>
            <person name="Lipzen A."/>
            <person name="Lundell T."/>
            <person name="Morin E."/>
            <person name="Murat C."/>
            <person name="Riley R."/>
            <person name="Ohm R."/>
            <person name="Sun H."/>
            <person name="Tunlid A."/>
            <person name="Henrissat B."/>
            <person name="Grigoriev I.V."/>
            <person name="Hibbett D.S."/>
            <person name="Martin F."/>
        </authorList>
    </citation>
    <scope>NUCLEOTIDE SEQUENCE [LARGE SCALE GENOMIC DNA]</scope>
    <source>
        <strain evidence="3">MUT 4182</strain>
    </source>
</reference>
<keyword evidence="1" id="KW-0812">Transmembrane</keyword>
<name>A0A0C3ME35_9AGAM</name>
<dbReference type="AlphaFoldDB" id="A0A0C3ME35"/>
<keyword evidence="1" id="KW-1133">Transmembrane helix</keyword>
<dbReference type="Proteomes" id="UP000054248">
    <property type="component" value="Unassembled WGS sequence"/>
</dbReference>
<dbReference type="EMBL" id="KN822958">
    <property type="protein sequence ID" value="KIO32027.1"/>
    <property type="molecule type" value="Genomic_DNA"/>
</dbReference>
<protein>
    <submittedName>
        <fullName evidence="2">Uncharacterized protein</fullName>
    </submittedName>
</protein>
<gene>
    <name evidence="2" type="ORF">M407DRAFT_241593</name>
</gene>
<evidence type="ECO:0000313" key="2">
    <source>
        <dbReference type="EMBL" id="KIO32027.1"/>
    </source>
</evidence>
<dbReference type="OrthoDB" id="5304367at2759"/>
<dbReference type="HOGENOM" id="CLU_2980795_0_0_1"/>
<reference evidence="2 3" key="1">
    <citation type="submission" date="2014-04" db="EMBL/GenBank/DDBJ databases">
        <authorList>
            <consortium name="DOE Joint Genome Institute"/>
            <person name="Kuo A."/>
            <person name="Girlanda M."/>
            <person name="Perotto S."/>
            <person name="Kohler A."/>
            <person name="Nagy L.G."/>
            <person name="Floudas D."/>
            <person name="Copeland A."/>
            <person name="Barry K.W."/>
            <person name="Cichocki N."/>
            <person name="Veneault-Fourrey C."/>
            <person name="LaButti K."/>
            <person name="Lindquist E.A."/>
            <person name="Lipzen A."/>
            <person name="Lundell T."/>
            <person name="Morin E."/>
            <person name="Murat C."/>
            <person name="Sun H."/>
            <person name="Tunlid A."/>
            <person name="Henrissat B."/>
            <person name="Grigoriev I.V."/>
            <person name="Hibbett D.S."/>
            <person name="Martin F."/>
            <person name="Nordberg H.P."/>
            <person name="Cantor M.N."/>
            <person name="Hua S.X."/>
        </authorList>
    </citation>
    <scope>NUCLEOTIDE SEQUENCE [LARGE SCALE GENOMIC DNA]</scope>
    <source>
        <strain evidence="2 3">MUT 4182</strain>
    </source>
</reference>
<proteinExistence type="predicted"/>
<sequence length="58" mass="6734">MAPKFNPRDFVMPAAAFTMAITVILYTKTTMRRAKYEAEVERDRRLELFNRPANPSAK</sequence>
<evidence type="ECO:0000313" key="3">
    <source>
        <dbReference type="Proteomes" id="UP000054248"/>
    </source>
</evidence>